<evidence type="ECO:0000259" key="7">
    <source>
        <dbReference type="Pfam" id="PF24621"/>
    </source>
</evidence>
<evidence type="ECO:0000313" key="9">
    <source>
        <dbReference type="Proteomes" id="UP000658278"/>
    </source>
</evidence>
<evidence type="ECO:0000256" key="1">
    <source>
        <dbReference type="ARBA" id="ARBA00001911"/>
    </source>
</evidence>
<dbReference type="Proteomes" id="UP000658278">
    <property type="component" value="Unassembled WGS sequence"/>
</dbReference>
<reference evidence="8" key="1">
    <citation type="submission" date="2021-01" db="EMBL/GenBank/DDBJ databases">
        <title>Modified the classification status of verrucomicrobia.</title>
        <authorList>
            <person name="Feng X."/>
        </authorList>
    </citation>
    <scope>NUCLEOTIDE SEQUENCE</scope>
    <source>
        <strain evidence="8">KCTC 22201</strain>
    </source>
</reference>
<dbReference type="GO" id="GO:0003856">
    <property type="term" value="F:3-dehydroquinate synthase activity"/>
    <property type="evidence" value="ECO:0007669"/>
    <property type="project" value="UniProtKB-EC"/>
</dbReference>
<dbReference type="PANTHER" id="PTHR43622">
    <property type="entry name" value="3-DEHYDROQUINATE SYNTHASE"/>
    <property type="match status" value="1"/>
</dbReference>
<feature type="domain" description="3-dehydroquinate synthase N-terminal" evidence="6">
    <location>
        <begin position="77"/>
        <end position="187"/>
    </location>
</feature>
<dbReference type="InterPro" id="IPR030960">
    <property type="entry name" value="DHQS/DOIS_N"/>
</dbReference>
<evidence type="ECO:0000256" key="3">
    <source>
        <dbReference type="ARBA" id="ARBA00023027"/>
    </source>
</evidence>
<evidence type="ECO:0000256" key="5">
    <source>
        <dbReference type="ARBA" id="ARBA00023239"/>
    </source>
</evidence>
<keyword evidence="3" id="KW-0520">NAD</keyword>
<keyword evidence="2" id="KW-0028">Amino-acid biosynthesis</keyword>
<dbReference type="EMBL" id="JAENII010000005">
    <property type="protein sequence ID" value="MBK1826952.1"/>
    <property type="molecule type" value="Genomic_DNA"/>
</dbReference>
<dbReference type="Gene3D" id="3.40.50.1970">
    <property type="match status" value="1"/>
</dbReference>
<gene>
    <name evidence="8" type="ORF">JIN81_07970</name>
</gene>
<dbReference type="Pfam" id="PF01761">
    <property type="entry name" value="DHQ_synthase"/>
    <property type="match status" value="1"/>
</dbReference>
<feature type="domain" description="3-dehydroquinate synthase C-terminal" evidence="7">
    <location>
        <begin position="191"/>
        <end position="323"/>
    </location>
</feature>
<proteinExistence type="predicted"/>
<dbReference type="RefSeq" id="WP_200278403.1">
    <property type="nucleotide sequence ID" value="NZ_JAENII010000005.1"/>
</dbReference>
<dbReference type="AlphaFoldDB" id="A0A934VFF9"/>
<dbReference type="PANTHER" id="PTHR43622:SF7">
    <property type="entry name" value="3-DEHYDROQUINATE SYNTHASE, CHLOROPLASTIC"/>
    <property type="match status" value="1"/>
</dbReference>
<accession>A0A934VFF9</accession>
<name>A0A934VFF9_9BACT</name>
<dbReference type="GO" id="GO:0008652">
    <property type="term" value="P:amino acid biosynthetic process"/>
    <property type="evidence" value="ECO:0007669"/>
    <property type="project" value="UniProtKB-KW"/>
</dbReference>
<evidence type="ECO:0000256" key="2">
    <source>
        <dbReference type="ARBA" id="ARBA00022605"/>
    </source>
</evidence>
<evidence type="ECO:0000256" key="4">
    <source>
        <dbReference type="ARBA" id="ARBA00023141"/>
    </source>
</evidence>
<dbReference type="InterPro" id="IPR056179">
    <property type="entry name" value="DHQS_C"/>
</dbReference>
<dbReference type="Pfam" id="PF24621">
    <property type="entry name" value="DHQS_C"/>
    <property type="match status" value="1"/>
</dbReference>
<comment type="cofactor">
    <cofactor evidence="1">
        <name>NAD(+)</name>
        <dbReference type="ChEBI" id="CHEBI:57540"/>
    </cofactor>
</comment>
<dbReference type="GO" id="GO:0009073">
    <property type="term" value="P:aromatic amino acid family biosynthetic process"/>
    <property type="evidence" value="ECO:0007669"/>
    <property type="project" value="UniProtKB-KW"/>
</dbReference>
<dbReference type="InterPro" id="IPR050071">
    <property type="entry name" value="Dehydroquinate_synthase"/>
</dbReference>
<organism evidence="8 9">
    <name type="scientific">Haloferula rosea</name>
    <dbReference type="NCBI Taxonomy" id="490093"/>
    <lineage>
        <taxon>Bacteria</taxon>
        <taxon>Pseudomonadati</taxon>
        <taxon>Verrucomicrobiota</taxon>
        <taxon>Verrucomicrobiia</taxon>
        <taxon>Verrucomicrobiales</taxon>
        <taxon>Verrucomicrobiaceae</taxon>
        <taxon>Haloferula</taxon>
    </lineage>
</organism>
<keyword evidence="9" id="KW-1185">Reference proteome</keyword>
<dbReference type="SUPFAM" id="SSF56796">
    <property type="entry name" value="Dehydroquinate synthase-like"/>
    <property type="match status" value="1"/>
</dbReference>
<evidence type="ECO:0000259" key="6">
    <source>
        <dbReference type="Pfam" id="PF01761"/>
    </source>
</evidence>
<comment type="caution">
    <text evidence="8">The sequence shown here is derived from an EMBL/GenBank/DDBJ whole genome shotgun (WGS) entry which is preliminary data.</text>
</comment>
<dbReference type="NCBIfam" id="NF004852">
    <property type="entry name" value="PRK06203.1"/>
    <property type="match status" value="1"/>
</dbReference>
<protein>
    <submittedName>
        <fullName evidence="8">3-dehydroquinate synthase</fullName>
        <ecNumber evidence="8">4.2.3.4</ecNumber>
    </submittedName>
</protein>
<keyword evidence="4" id="KW-0057">Aromatic amino acid biosynthesis</keyword>
<sequence>MSRHDFQIPVSFKHRVCFTREAFATGNALLADLLSEGGGRRVLVLVEEAVAEAWPELSKQVEGYFADLGFDWRGLTVLPGGEEVKVDDALVNRVWEIIDRQHIDRHSYVITIGGGAFLDATGYAVATAHRGVRLVRFPTTTLSQDDSGVGVKCAINGFGKKNWIGAFAVPYAVVNDFEFLQSQDETTCRDGLIEAVKVSLVKDGEFFSWIQSKVEDLAELEREALEECVQRSALAHATHIAQGGDPFETGSSRPLDFGHWAAHKLEQLSGFSVSHAQAVSIGLALDTLYSARCGLLRECDAERVMDVLDGLGMPIWHDDMDQRDASGRRLIHEGLEEFREHLGGELTVLLLRELGRGQDVHHLDEGLVDACLDDLKRRHRIRHAEDGEEVESADAS</sequence>
<dbReference type="Gene3D" id="1.20.1090.10">
    <property type="entry name" value="Dehydroquinate synthase-like - alpha domain"/>
    <property type="match status" value="1"/>
</dbReference>
<evidence type="ECO:0000313" key="8">
    <source>
        <dbReference type="EMBL" id="MBK1826952.1"/>
    </source>
</evidence>
<keyword evidence="5 8" id="KW-0456">Lyase</keyword>
<dbReference type="EC" id="4.2.3.4" evidence="8"/>